<feature type="signal peptide" evidence="7">
    <location>
        <begin position="1"/>
        <end position="18"/>
    </location>
</feature>
<dbReference type="OrthoDB" id="6359008at2759"/>
<keyword evidence="2" id="KW-0964">Secreted</keyword>
<keyword evidence="3" id="KW-0399">Innate immunity</keyword>
<dbReference type="CDD" id="cd00017">
    <property type="entry name" value="ANATO"/>
    <property type="match status" value="1"/>
</dbReference>
<evidence type="ECO:0000313" key="9">
    <source>
        <dbReference type="Proteomes" id="UP000081671"/>
    </source>
</evidence>
<dbReference type="SMART" id="SM00104">
    <property type="entry name" value="ANATO"/>
    <property type="match status" value="1"/>
</dbReference>
<evidence type="ECO:0000256" key="3">
    <source>
        <dbReference type="ARBA" id="ARBA00022588"/>
    </source>
</evidence>
<gene>
    <name evidence="10" type="primary">LOC105996109</name>
</gene>
<keyword evidence="6" id="KW-0395">Inflammatory response</keyword>
<dbReference type="KEGG" id="dord:105996109"/>
<keyword evidence="4" id="KW-0180">Complement pathway</keyword>
<dbReference type="InterPro" id="IPR001840">
    <property type="entry name" value="Anaphylatoxn_comp_syst_dom"/>
</dbReference>
<dbReference type="Pfam" id="PF01821">
    <property type="entry name" value="ANATO"/>
    <property type="match status" value="1"/>
</dbReference>
<keyword evidence="7" id="KW-0732">Signal</keyword>
<keyword evidence="9" id="KW-1185">Reference proteome</keyword>
<evidence type="ECO:0000256" key="6">
    <source>
        <dbReference type="ARBA" id="ARBA00023198"/>
    </source>
</evidence>
<feature type="chain" id="PRO_5010171617" evidence="7">
    <location>
        <begin position="19"/>
        <end position="137"/>
    </location>
</feature>
<dbReference type="InterPro" id="IPR000020">
    <property type="entry name" value="Anaphylatoxin/fibulin"/>
</dbReference>
<feature type="domain" description="Anaphylatoxin-like" evidence="8">
    <location>
        <begin position="82"/>
        <end position="116"/>
    </location>
</feature>
<comment type="subcellular location">
    <subcellularLocation>
        <location evidence="1">Secreted</location>
    </subcellularLocation>
</comment>
<evidence type="ECO:0000256" key="4">
    <source>
        <dbReference type="ARBA" id="ARBA00022875"/>
    </source>
</evidence>
<evidence type="ECO:0000256" key="7">
    <source>
        <dbReference type="SAM" id="SignalP"/>
    </source>
</evidence>
<dbReference type="SUPFAM" id="SSF47686">
    <property type="entry name" value="Anaphylotoxins (complement system)"/>
    <property type="match status" value="1"/>
</dbReference>
<evidence type="ECO:0000259" key="8">
    <source>
        <dbReference type="PROSITE" id="PS01178"/>
    </source>
</evidence>
<dbReference type="Proteomes" id="UP000081671">
    <property type="component" value="Unplaced"/>
</dbReference>
<organism evidence="9 10">
    <name type="scientific">Dipodomys ordii</name>
    <name type="common">Ord's kangaroo rat</name>
    <dbReference type="NCBI Taxonomy" id="10020"/>
    <lineage>
        <taxon>Eukaryota</taxon>
        <taxon>Metazoa</taxon>
        <taxon>Chordata</taxon>
        <taxon>Craniata</taxon>
        <taxon>Vertebrata</taxon>
        <taxon>Euteleostomi</taxon>
        <taxon>Mammalia</taxon>
        <taxon>Eutheria</taxon>
        <taxon>Euarchontoglires</taxon>
        <taxon>Glires</taxon>
        <taxon>Rodentia</taxon>
        <taxon>Castorimorpha</taxon>
        <taxon>Heteromyidae</taxon>
        <taxon>Dipodomyinae</taxon>
        <taxon>Dipodomys</taxon>
    </lineage>
</organism>
<dbReference type="PROSITE" id="PS01178">
    <property type="entry name" value="ANAPHYLATOXIN_2"/>
    <property type="match status" value="1"/>
</dbReference>
<accession>A0A1S3G9P1</accession>
<dbReference type="GeneID" id="105996109"/>
<protein>
    <submittedName>
        <fullName evidence="10">Complement C5-like</fullName>
    </submittedName>
</protein>
<evidence type="ECO:0000256" key="1">
    <source>
        <dbReference type="ARBA" id="ARBA00004613"/>
    </source>
</evidence>
<dbReference type="PROSITE" id="PS01177">
    <property type="entry name" value="ANAPHYLATOXIN_1"/>
    <property type="match status" value="1"/>
</dbReference>
<dbReference type="GO" id="GO:0006954">
    <property type="term" value="P:inflammatory response"/>
    <property type="evidence" value="ECO:0007669"/>
    <property type="project" value="UniProtKB-KW"/>
</dbReference>
<proteinExistence type="predicted"/>
<keyword evidence="3" id="KW-0391">Immunity</keyword>
<reference evidence="10" key="1">
    <citation type="submission" date="2025-08" db="UniProtKB">
        <authorList>
            <consortium name="RefSeq"/>
        </authorList>
    </citation>
    <scope>IDENTIFICATION</scope>
    <source>
        <tissue evidence="10">Kidney</tissue>
    </source>
</reference>
<sequence length="137" mass="15801">MGPLGILCFLIFLEKSGGQEQIYGIQKIPDQYKVDFPAIRTTQFEMKGTDDSSKQILRTRRDLQQSIKQQADKYRHAVLKKCCYDGARRNEDETCAQRAARITIGPHCTRAFSECCTIAKEIRDKDTFKKKHLHFGQ</sequence>
<evidence type="ECO:0000313" key="10">
    <source>
        <dbReference type="RefSeq" id="XP_012885541.1"/>
    </source>
</evidence>
<dbReference type="GO" id="GO:0006958">
    <property type="term" value="P:complement activation, classical pathway"/>
    <property type="evidence" value="ECO:0007669"/>
    <property type="project" value="UniProtKB-KW"/>
</dbReference>
<evidence type="ECO:0000256" key="2">
    <source>
        <dbReference type="ARBA" id="ARBA00022525"/>
    </source>
</evidence>
<keyword evidence="5" id="KW-1015">Disulfide bond</keyword>
<dbReference type="InParanoid" id="A0A1S3G9P1"/>
<name>A0A1S3G9P1_DIPOR</name>
<dbReference type="RefSeq" id="XP_012885541.1">
    <property type="nucleotide sequence ID" value="XM_013030087.1"/>
</dbReference>
<dbReference type="InterPro" id="IPR018081">
    <property type="entry name" value="Anaphylatoxin_comp_syst"/>
</dbReference>
<evidence type="ECO:0000256" key="5">
    <source>
        <dbReference type="ARBA" id="ARBA00023157"/>
    </source>
</evidence>
<dbReference type="PRINTS" id="PR00004">
    <property type="entry name" value="ANAPHYLATOXN"/>
</dbReference>
<dbReference type="Gene3D" id="1.20.91.20">
    <property type="entry name" value="Anaphylotoxins (complement system)"/>
    <property type="match status" value="1"/>
</dbReference>
<dbReference type="GO" id="GO:0005615">
    <property type="term" value="C:extracellular space"/>
    <property type="evidence" value="ECO:0007669"/>
    <property type="project" value="UniProtKB-ARBA"/>
</dbReference>
<dbReference type="AlphaFoldDB" id="A0A1S3G9P1"/>
<dbReference type="GO" id="GO:0045087">
    <property type="term" value="P:innate immune response"/>
    <property type="evidence" value="ECO:0007669"/>
    <property type="project" value="UniProtKB-KW"/>
</dbReference>